<dbReference type="EMBL" id="JAIQCV010000004">
    <property type="protein sequence ID" value="KAH1106283.1"/>
    <property type="molecule type" value="Genomic_DNA"/>
</dbReference>
<accession>A0A9D3W196</accession>
<protein>
    <recommendedName>
        <fullName evidence="3">RNase H type-1 domain-containing protein</fullName>
    </recommendedName>
</protein>
<evidence type="ECO:0000313" key="1">
    <source>
        <dbReference type="EMBL" id="KAH1106283.1"/>
    </source>
</evidence>
<dbReference type="Proteomes" id="UP000828251">
    <property type="component" value="Unassembled WGS sequence"/>
</dbReference>
<dbReference type="OrthoDB" id="10345982at2759"/>
<evidence type="ECO:0008006" key="3">
    <source>
        <dbReference type="Google" id="ProtNLM"/>
    </source>
</evidence>
<sequence>MEQVKRGIEVDSSCAICEHDSKDIVHAIRDWPGAKKEMQWNVCEIIKIPYSWAKQYGSYHKKGLTKWQQVRRAIPWLNNWVQLNSDGSIKVESGIATLGGVLHDREGKWIFG</sequence>
<gene>
    <name evidence="1" type="ORF">J1N35_010051</name>
</gene>
<keyword evidence="2" id="KW-1185">Reference proteome</keyword>
<organism evidence="1 2">
    <name type="scientific">Gossypium stocksii</name>
    <dbReference type="NCBI Taxonomy" id="47602"/>
    <lineage>
        <taxon>Eukaryota</taxon>
        <taxon>Viridiplantae</taxon>
        <taxon>Streptophyta</taxon>
        <taxon>Embryophyta</taxon>
        <taxon>Tracheophyta</taxon>
        <taxon>Spermatophyta</taxon>
        <taxon>Magnoliopsida</taxon>
        <taxon>eudicotyledons</taxon>
        <taxon>Gunneridae</taxon>
        <taxon>Pentapetalae</taxon>
        <taxon>rosids</taxon>
        <taxon>malvids</taxon>
        <taxon>Malvales</taxon>
        <taxon>Malvaceae</taxon>
        <taxon>Malvoideae</taxon>
        <taxon>Gossypium</taxon>
    </lineage>
</organism>
<dbReference type="AlphaFoldDB" id="A0A9D3W196"/>
<evidence type="ECO:0000313" key="2">
    <source>
        <dbReference type="Proteomes" id="UP000828251"/>
    </source>
</evidence>
<proteinExistence type="predicted"/>
<reference evidence="1 2" key="1">
    <citation type="journal article" date="2021" name="Plant Biotechnol. J.">
        <title>Multi-omics assisted identification of the key and species-specific regulatory components of drought-tolerant mechanisms in Gossypium stocksii.</title>
        <authorList>
            <person name="Yu D."/>
            <person name="Ke L."/>
            <person name="Zhang D."/>
            <person name="Wu Y."/>
            <person name="Sun Y."/>
            <person name="Mei J."/>
            <person name="Sun J."/>
            <person name="Sun Y."/>
        </authorList>
    </citation>
    <scope>NUCLEOTIDE SEQUENCE [LARGE SCALE GENOMIC DNA]</scope>
    <source>
        <strain evidence="2">cv. E1</strain>
        <tissue evidence="1">Leaf</tissue>
    </source>
</reference>
<comment type="caution">
    <text evidence="1">The sequence shown here is derived from an EMBL/GenBank/DDBJ whole genome shotgun (WGS) entry which is preliminary data.</text>
</comment>
<name>A0A9D3W196_9ROSI</name>